<dbReference type="Proteomes" id="UP000019763">
    <property type="component" value="Unassembled WGS sequence"/>
</dbReference>
<keyword evidence="2" id="KW-1185">Reference proteome</keyword>
<dbReference type="RefSeq" id="XP_011133526.1">
    <property type="nucleotide sequence ID" value="XM_011135224.1"/>
</dbReference>
<dbReference type="VEuPathDB" id="CryptoDB:GNI_182010"/>
<comment type="caution">
    <text evidence="1">The sequence shown here is derived from an EMBL/GenBank/DDBJ whole genome shotgun (WGS) entry which is preliminary data.</text>
</comment>
<dbReference type="GeneID" id="22916098"/>
<reference evidence="1" key="1">
    <citation type="submission" date="2013-12" db="EMBL/GenBank/DDBJ databases">
        <authorList>
            <person name="Omoto C.K."/>
            <person name="Sibley D."/>
            <person name="Venepally P."/>
            <person name="Hadjithomas M."/>
            <person name="Karamycheva S."/>
            <person name="Brunk B."/>
            <person name="Roos D."/>
            <person name="Caler E."/>
            <person name="Lorenzi H."/>
        </authorList>
    </citation>
    <scope>NUCLEOTIDE SEQUENCE</scope>
</reference>
<evidence type="ECO:0000313" key="2">
    <source>
        <dbReference type="Proteomes" id="UP000019763"/>
    </source>
</evidence>
<gene>
    <name evidence="1" type="ORF">GNI_182010</name>
</gene>
<sequence length="84" mass="8880">MPLPLFSIGGPKEMLVMDIDDVRIFTGALTDENAGILTNLQPVDTPEDQLIVPVKDDANGGCAIDKALFGTVAVLTAYTTIFGN</sequence>
<name>A0A023AX95_GRENI</name>
<accession>A0A023AX95</accession>
<protein>
    <submittedName>
        <fullName evidence="1">Uncharacterized protein</fullName>
    </submittedName>
</protein>
<organism evidence="1 2">
    <name type="scientific">Gregarina niphandrodes</name>
    <name type="common">Septate eugregarine</name>
    <dbReference type="NCBI Taxonomy" id="110365"/>
    <lineage>
        <taxon>Eukaryota</taxon>
        <taxon>Sar</taxon>
        <taxon>Alveolata</taxon>
        <taxon>Apicomplexa</taxon>
        <taxon>Conoidasida</taxon>
        <taxon>Gregarinasina</taxon>
        <taxon>Eugregarinorida</taxon>
        <taxon>Gregarinidae</taxon>
        <taxon>Gregarina</taxon>
    </lineage>
</organism>
<proteinExistence type="predicted"/>
<evidence type="ECO:0000313" key="1">
    <source>
        <dbReference type="EMBL" id="EZG43217.1"/>
    </source>
</evidence>
<dbReference type="EMBL" id="AFNH02001376">
    <property type="protein sequence ID" value="EZG43217.1"/>
    <property type="molecule type" value="Genomic_DNA"/>
</dbReference>
<dbReference type="AlphaFoldDB" id="A0A023AX95"/>